<evidence type="ECO:0000256" key="6">
    <source>
        <dbReference type="ARBA" id="ARBA00025737"/>
    </source>
</evidence>
<dbReference type="InterPro" id="IPR048328">
    <property type="entry name" value="Dyp_perox_C"/>
</dbReference>
<dbReference type="SUPFAM" id="SSF47459">
    <property type="entry name" value="HLH, helix-loop-helix DNA-binding domain"/>
    <property type="match status" value="1"/>
</dbReference>
<dbReference type="NCBIfam" id="TIGR01413">
    <property type="entry name" value="Dyp_perox_fam"/>
    <property type="match status" value="1"/>
</dbReference>
<dbReference type="InterPro" id="IPR036638">
    <property type="entry name" value="HLH_DNA-bd_sf"/>
</dbReference>
<dbReference type="Pfam" id="PF00010">
    <property type="entry name" value="HLH"/>
    <property type="match status" value="1"/>
</dbReference>
<dbReference type="InterPro" id="IPR006314">
    <property type="entry name" value="Dyp_peroxidase"/>
</dbReference>
<organism evidence="8 9">
    <name type="scientific">Fusarium fujikuroi</name>
    <name type="common">Bakanae and foot rot disease fungus</name>
    <name type="synonym">Gibberella fujikuroi</name>
    <dbReference type="NCBI Taxonomy" id="5127"/>
    <lineage>
        <taxon>Eukaryota</taxon>
        <taxon>Fungi</taxon>
        <taxon>Dikarya</taxon>
        <taxon>Ascomycota</taxon>
        <taxon>Pezizomycotina</taxon>
        <taxon>Sordariomycetes</taxon>
        <taxon>Hypocreomycetidae</taxon>
        <taxon>Hypocreales</taxon>
        <taxon>Nectriaceae</taxon>
        <taxon>Fusarium</taxon>
        <taxon>Fusarium fujikuroi species complex</taxon>
    </lineage>
</organism>
<dbReference type="GO" id="GO:0004601">
    <property type="term" value="F:peroxidase activity"/>
    <property type="evidence" value="ECO:0007669"/>
    <property type="project" value="UniProtKB-KW"/>
</dbReference>
<comment type="similarity">
    <text evidence="6">Belongs to the DyP-type peroxidase family.</text>
</comment>
<dbReference type="PANTHER" id="PTHR30521">
    <property type="entry name" value="DEFERROCHELATASE/PEROXIDASE"/>
    <property type="match status" value="1"/>
</dbReference>
<dbReference type="SMART" id="SM00353">
    <property type="entry name" value="HLH"/>
    <property type="match status" value="1"/>
</dbReference>
<evidence type="ECO:0000256" key="1">
    <source>
        <dbReference type="ARBA" id="ARBA00001970"/>
    </source>
</evidence>
<accession>A0A5Q3DTR1</accession>
<name>A0A5Q3DTR1_FUSFU</name>
<keyword evidence="4" id="KW-0560">Oxidoreductase</keyword>
<evidence type="ECO:0000256" key="5">
    <source>
        <dbReference type="ARBA" id="ARBA00023004"/>
    </source>
</evidence>
<keyword evidence="3" id="KW-0479">Metal-binding</keyword>
<dbReference type="CDD" id="cd00083">
    <property type="entry name" value="bHLH_SF"/>
    <property type="match status" value="1"/>
</dbReference>
<dbReference type="GO" id="GO:0046983">
    <property type="term" value="F:protein dimerization activity"/>
    <property type="evidence" value="ECO:0007669"/>
    <property type="project" value="InterPro"/>
</dbReference>
<evidence type="ECO:0000256" key="3">
    <source>
        <dbReference type="ARBA" id="ARBA00022723"/>
    </source>
</evidence>
<gene>
    <name evidence="8" type="ORF">C2S_3372</name>
</gene>
<dbReference type="Pfam" id="PF20628">
    <property type="entry name" value="Dyp_perox_C"/>
    <property type="match status" value="1"/>
</dbReference>
<evidence type="ECO:0000256" key="7">
    <source>
        <dbReference type="SAM" id="MobiDB-lite"/>
    </source>
</evidence>
<dbReference type="InterPro" id="IPR011598">
    <property type="entry name" value="bHLH_dom"/>
</dbReference>
<feature type="region of interest" description="Disordered" evidence="7">
    <location>
        <begin position="375"/>
        <end position="403"/>
    </location>
</feature>
<evidence type="ECO:0000256" key="2">
    <source>
        <dbReference type="ARBA" id="ARBA00022559"/>
    </source>
</evidence>
<dbReference type="PROSITE" id="PS51404">
    <property type="entry name" value="DYP_PEROXIDASE"/>
    <property type="match status" value="1"/>
</dbReference>
<dbReference type="PROSITE" id="PS50888">
    <property type="entry name" value="BHLH"/>
    <property type="match status" value="1"/>
</dbReference>
<dbReference type="InterPro" id="IPR048327">
    <property type="entry name" value="Dyp_perox_N"/>
</dbReference>
<sequence>MNPQAVESPLSQSATFLVLSATDNPDASKTIRSTLSSIADITKNISIRHQSANLSCTVGIGSSAWDRLTKLPRPNELHPFKEFKGSKHTAVSTPGDIFFHIRSERRDMAFEFERQLMDRLGDAVKLEDETVGFRYFDTRDVLGFVDGTANPVGPDVKDSVLITAQDDSTAVGGSYVVVQKYLHDLKAWKTLKTEQQEAIIGRTKLDNIELDDADEGQQQSHKSLATIEDEGGSEHDILRDNMPFGSPAQGEFGTYFIGYSKKLWVIEKMLERMFVGVPPGMHDRILNYSKAVTGSTFFVPSADFLAAQPHNYLGQLNVTFGADTGRSDRPSHHVNSVFGDVMSDRSLAISLTITSKPRRVYNLYPLPNTLQINHTMSNAGITKNSRPKRKNRPRPLPPDVTARNLAIEKQRRGELKEDFLELARLLPDLANTRRLTKVLIVNKSIKHVKQQRELSIAAASDMQEVVDQNHQLVAEVNALRAQIGGPSMPQAQAKLLTPAMAQLAETKNHIFGTFPAGFGDNWAEEYSQVQHETTHGMGFSPDNSCAPPALQTDVNITPDTIQSSLETTPGSAPVSAYQEPQVNFNLCLNTAAEPSFPFPDLLGLSHSYLDDPSMESFWTQGVVDEGSAWVSGLSGSDVLSSVFPE</sequence>
<reference evidence="8" key="1">
    <citation type="submission" date="2019-05" db="EMBL/GenBank/DDBJ databases">
        <authorList>
            <person name="Piombo E."/>
        </authorList>
    </citation>
    <scope>NUCLEOTIDE SEQUENCE</scope>
    <source>
        <strain evidence="8">C2S</strain>
    </source>
</reference>
<dbReference type="Pfam" id="PF04261">
    <property type="entry name" value="Dyp_perox_N"/>
    <property type="match status" value="1"/>
</dbReference>
<dbReference type="InterPro" id="IPR011008">
    <property type="entry name" value="Dimeric_a/b-barrel"/>
</dbReference>
<comment type="cofactor">
    <cofactor evidence="1">
        <name>heme b</name>
        <dbReference type="ChEBI" id="CHEBI:60344"/>
    </cofactor>
</comment>
<evidence type="ECO:0000256" key="4">
    <source>
        <dbReference type="ARBA" id="ARBA00023002"/>
    </source>
</evidence>
<feature type="compositionally biased region" description="Polar residues" evidence="7">
    <location>
        <begin position="375"/>
        <end position="384"/>
    </location>
</feature>
<evidence type="ECO:0000313" key="9">
    <source>
        <dbReference type="Proteomes" id="UP000760494"/>
    </source>
</evidence>
<dbReference type="GO" id="GO:0005829">
    <property type="term" value="C:cytosol"/>
    <property type="evidence" value="ECO:0007669"/>
    <property type="project" value="TreeGrafter"/>
</dbReference>
<comment type="caution">
    <text evidence="8">The sequence shown here is derived from an EMBL/GenBank/DDBJ whole genome shotgun (WGS) entry which is preliminary data.</text>
</comment>
<dbReference type="AlphaFoldDB" id="A0A5Q3DTR1"/>
<dbReference type="GO" id="GO:0046872">
    <property type="term" value="F:metal ion binding"/>
    <property type="evidence" value="ECO:0007669"/>
    <property type="project" value="UniProtKB-KW"/>
</dbReference>
<keyword evidence="2" id="KW-0575">Peroxidase</keyword>
<dbReference type="GO" id="GO:0020037">
    <property type="term" value="F:heme binding"/>
    <property type="evidence" value="ECO:0007669"/>
    <property type="project" value="InterPro"/>
</dbReference>
<dbReference type="Gene3D" id="4.10.280.10">
    <property type="entry name" value="Helix-loop-helix DNA-binding domain"/>
    <property type="match status" value="1"/>
</dbReference>
<keyword evidence="5" id="KW-0408">Iron</keyword>
<evidence type="ECO:0000313" key="8">
    <source>
        <dbReference type="EMBL" id="VTT57606.1"/>
    </source>
</evidence>
<dbReference type="Proteomes" id="UP000760494">
    <property type="component" value="Unassembled WGS sequence"/>
</dbReference>
<proteinExistence type="inferred from homology"/>
<dbReference type="PANTHER" id="PTHR30521:SF0">
    <property type="entry name" value="DYP-TYPE PEROXIDASE FAMILY PROTEIN"/>
    <property type="match status" value="1"/>
</dbReference>
<protein>
    <submittedName>
        <fullName evidence="8">Uncharacterized protein</fullName>
    </submittedName>
</protein>
<dbReference type="EMBL" id="CABFJX010000013">
    <property type="protein sequence ID" value="VTT57606.1"/>
    <property type="molecule type" value="Genomic_DNA"/>
</dbReference>
<dbReference type="SUPFAM" id="SSF54909">
    <property type="entry name" value="Dimeric alpha+beta barrel"/>
    <property type="match status" value="1"/>
</dbReference>